<evidence type="ECO:0000256" key="10">
    <source>
        <dbReference type="SAM" id="Phobius"/>
    </source>
</evidence>
<evidence type="ECO:0000256" key="7">
    <source>
        <dbReference type="ARBA" id="ARBA00023136"/>
    </source>
</evidence>
<dbReference type="GO" id="GO:0034204">
    <property type="term" value="P:lipid translocation"/>
    <property type="evidence" value="ECO:0007669"/>
    <property type="project" value="TreeGrafter"/>
</dbReference>
<evidence type="ECO:0000256" key="5">
    <source>
        <dbReference type="ARBA" id="ARBA00022984"/>
    </source>
</evidence>
<feature type="transmembrane region" description="Helical" evidence="10">
    <location>
        <begin position="91"/>
        <end position="112"/>
    </location>
</feature>
<feature type="transmembrane region" description="Helical" evidence="10">
    <location>
        <begin position="368"/>
        <end position="390"/>
    </location>
</feature>
<dbReference type="AlphaFoldDB" id="A0A4R2LLN6"/>
<comment type="function">
    <text evidence="8">Involved in peptidoglycan biosynthesis. Transports lipid-linked peptidoglycan precursors from the inner to the outer leaflet of the cytoplasmic membrane.</text>
</comment>
<dbReference type="GO" id="GO:0009252">
    <property type="term" value="P:peptidoglycan biosynthetic process"/>
    <property type="evidence" value="ECO:0007669"/>
    <property type="project" value="UniProtKB-KW"/>
</dbReference>
<protein>
    <submittedName>
        <fullName evidence="11">Putative peptidoglycan lipid II flippase</fullName>
    </submittedName>
</protein>
<dbReference type="GO" id="GO:0015648">
    <property type="term" value="F:lipid-linked peptidoglycan transporter activity"/>
    <property type="evidence" value="ECO:0007669"/>
    <property type="project" value="TreeGrafter"/>
</dbReference>
<evidence type="ECO:0000256" key="2">
    <source>
        <dbReference type="ARBA" id="ARBA00022475"/>
    </source>
</evidence>
<feature type="transmembrane region" description="Helical" evidence="10">
    <location>
        <begin position="275"/>
        <end position="299"/>
    </location>
</feature>
<dbReference type="PRINTS" id="PR01806">
    <property type="entry name" value="VIRFACTRMVIN"/>
</dbReference>
<accession>A0A4R2LLN6</accession>
<dbReference type="GO" id="GO:0008360">
    <property type="term" value="P:regulation of cell shape"/>
    <property type="evidence" value="ECO:0007669"/>
    <property type="project" value="UniProtKB-KW"/>
</dbReference>
<evidence type="ECO:0000256" key="6">
    <source>
        <dbReference type="ARBA" id="ARBA00022989"/>
    </source>
</evidence>
<keyword evidence="4" id="KW-0133">Cell shape</keyword>
<evidence type="ECO:0000256" key="4">
    <source>
        <dbReference type="ARBA" id="ARBA00022960"/>
    </source>
</evidence>
<feature type="transmembrane region" description="Helical" evidence="10">
    <location>
        <begin position="65"/>
        <end position="84"/>
    </location>
</feature>
<name>A0A4R2LLN6_9GAMM</name>
<keyword evidence="6 10" id="KW-1133">Transmembrane helix</keyword>
<feature type="transmembrane region" description="Helical" evidence="10">
    <location>
        <begin position="202"/>
        <end position="224"/>
    </location>
</feature>
<evidence type="ECO:0000256" key="9">
    <source>
        <dbReference type="ARBA" id="ARBA00061532"/>
    </source>
</evidence>
<dbReference type="InterPro" id="IPR051050">
    <property type="entry name" value="Lipid_II_flippase_MurJ/MviN"/>
</dbReference>
<dbReference type="InterPro" id="IPR004268">
    <property type="entry name" value="MurJ"/>
</dbReference>
<keyword evidence="3 10" id="KW-0812">Transmembrane</keyword>
<comment type="similarity">
    <text evidence="9">Belongs to the MurJ/MviN family.</text>
</comment>
<feature type="transmembrane region" description="Helical" evidence="10">
    <location>
        <begin position="29"/>
        <end position="53"/>
    </location>
</feature>
<evidence type="ECO:0000256" key="1">
    <source>
        <dbReference type="ARBA" id="ARBA00004651"/>
    </source>
</evidence>
<reference evidence="11 12" key="1">
    <citation type="submission" date="2019-03" db="EMBL/GenBank/DDBJ databases">
        <title>Genomic Encyclopedia of Type Strains, Phase IV (KMG-IV): sequencing the most valuable type-strain genomes for metagenomic binning, comparative biology and taxonomic classification.</title>
        <authorList>
            <person name="Goeker M."/>
        </authorList>
    </citation>
    <scope>NUCLEOTIDE SEQUENCE [LARGE SCALE GENOMIC DNA]</scope>
    <source>
        <strain evidence="11 12">DSM 25287</strain>
    </source>
</reference>
<dbReference type="PANTHER" id="PTHR47019:SF1">
    <property type="entry name" value="LIPID II FLIPPASE MURJ"/>
    <property type="match status" value="1"/>
</dbReference>
<feature type="transmembrane region" description="Helical" evidence="10">
    <location>
        <begin position="118"/>
        <end position="137"/>
    </location>
</feature>
<keyword evidence="5" id="KW-0573">Peptidoglycan synthesis</keyword>
<dbReference type="NCBIfam" id="TIGR01695">
    <property type="entry name" value="murJ_mviN"/>
    <property type="match status" value="1"/>
</dbReference>
<feature type="transmembrane region" description="Helical" evidence="10">
    <location>
        <begin position="396"/>
        <end position="417"/>
    </location>
</feature>
<feature type="transmembrane region" description="Helical" evidence="10">
    <location>
        <begin position="236"/>
        <end position="255"/>
    </location>
</feature>
<organism evidence="11 12">
    <name type="scientific">Plasticicumulans lactativorans</name>
    <dbReference type="NCBI Taxonomy" id="1133106"/>
    <lineage>
        <taxon>Bacteria</taxon>
        <taxon>Pseudomonadati</taxon>
        <taxon>Pseudomonadota</taxon>
        <taxon>Gammaproteobacteria</taxon>
        <taxon>Candidatus Competibacteraceae</taxon>
        <taxon>Plasticicumulans</taxon>
    </lineage>
</organism>
<keyword evidence="7 10" id="KW-0472">Membrane</keyword>
<keyword evidence="12" id="KW-1185">Reference proteome</keyword>
<dbReference type="GO" id="GO:0005886">
    <property type="term" value="C:plasma membrane"/>
    <property type="evidence" value="ECO:0007669"/>
    <property type="project" value="UniProtKB-SubCell"/>
</dbReference>
<evidence type="ECO:0000313" key="11">
    <source>
        <dbReference type="EMBL" id="TCO80335.1"/>
    </source>
</evidence>
<dbReference type="Pfam" id="PF03023">
    <property type="entry name" value="MurJ"/>
    <property type="match status" value="1"/>
</dbReference>
<gene>
    <name evidence="11" type="ORF">EV699_115113</name>
</gene>
<keyword evidence="2" id="KW-1003">Cell membrane</keyword>
<proteinExistence type="inferred from homology"/>
<comment type="subcellular location">
    <subcellularLocation>
        <location evidence="1">Cell membrane</location>
        <topology evidence="1">Multi-pass membrane protein</topology>
    </subcellularLocation>
</comment>
<dbReference type="EMBL" id="SLWY01000015">
    <property type="protein sequence ID" value="TCO80335.1"/>
    <property type="molecule type" value="Genomic_DNA"/>
</dbReference>
<evidence type="ECO:0000256" key="3">
    <source>
        <dbReference type="ARBA" id="ARBA00022692"/>
    </source>
</evidence>
<evidence type="ECO:0000256" key="8">
    <source>
        <dbReference type="ARBA" id="ARBA00060041"/>
    </source>
</evidence>
<dbReference type="PANTHER" id="PTHR47019">
    <property type="entry name" value="LIPID II FLIPPASE MURJ"/>
    <property type="match status" value="1"/>
</dbReference>
<sequence length="430" mass="46456">MPRYQRALVQNASAQAYGLWRKTLHGLTLLLLAIAMALWLGADFWVALVLPGFDAERQALTAQMLHWLAPMVVMAGLGSLLQSVLHAHQRFFLPALIPVLNNIVLIVFLLLVVPTAGIVGLAQGTLLGAAVALVLVPQVRAVLPRCEPEYSPGALRELVGAMLPLVFLLVADQVSALIQKALVSDLAPGSIAVLNYAARLEGLPIGIFAAAVAAVFFPALVEALSRGSAEEARSRFALGLGLVCFCMIPAMIFLLCESRLIVRVLFERGAFDAEATSRAAAALVYYAIGLLPQSFIVLLNRIYFAAGDTRTPMHIGVLSALLHVGVCWVLVETMGYLGIALGTSVYALIYAVLLSMRLKGVLQTTPDLWWKSVWRALVAGTLMAMLYQAWDFPESISGLLLALSSGTVLYCLAAWILRDPVFKWRRPGIT</sequence>
<feature type="transmembrane region" description="Helical" evidence="10">
    <location>
        <begin position="337"/>
        <end position="356"/>
    </location>
</feature>
<dbReference type="Proteomes" id="UP000295765">
    <property type="component" value="Unassembled WGS sequence"/>
</dbReference>
<evidence type="ECO:0000313" key="12">
    <source>
        <dbReference type="Proteomes" id="UP000295765"/>
    </source>
</evidence>
<comment type="caution">
    <text evidence="11">The sequence shown here is derived from an EMBL/GenBank/DDBJ whole genome shotgun (WGS) entry which is preliminary data.</text>
</comment>